<evidence type="ECO:0000259" key="1">
    <source>
        <dbReference type="PROSITE" id="PS50404"/>
    </source>
</evidence>
<dbReference type="CDD" id="cd03205">
    <property type="entry name" value="GST_C_6"/>
    <property type="match status" value="1"/>
</dbReference>
<evidence type="ECO:0000259" key="2">
    <source>
        <dbReference type="PROSITE" id="PS50405"/>
    </source>
</evidence>
<comment type="caution">
    <text evidence="3">The sequence shown here is derived from an EMBL/GenBank/DDBJ whole genome shotgun (WGS) entry which is preliminary data.</text>
</comment>
<dbReference type="Pfam" id="PF00043">
    <property type="entry name" value="GST_C"/>
    <property type="match status" value="1"/>
</dbReference>
<dbReference type="InterPro" id="IPR004046">
    <property type="entry name" value="GST_C"/>
</dbReference>
<sequence length="203" mass="22392">MKLIGSTISPFVRKIAVILLEKGITYELINASPWTDESQVPDYNPLGKIPALVTGPEEIWYDSPVIASYLEQQNSAPALLPADKMAALKVLQLQALADGVGDAAVLLLREQMRPAEKQLERQLLRQREKIQRGLDALEKEASNGLVINGAEINLADIATACVIGYLNFRHIAPDWHVGRPQLVKLVEKMFERDSFARTAPAVA</sequence>
<proteinExistence type="predicted"/>
<dbReference type="InterPro" id="IPR010987">
    <property type="entry name" value="Glutathione-S-Trfase_C-like"/>
</dbReference>
<dbReference type="GO" id="GO:0004364">
    <property type="term" value="F:glutathione transferase activity"/>
    <property type="evidence" value="ECO:0007669"/>
    <property type="project" value="UniProtKB-EC"/>
</dbReference>
<organism evidence="3 4">
    <name type="scientific">Erwinia papayae</name>
    <dbReference type="NCBI Taxonomy" id="206499"/>
    <lineage>
        <taxon>Bacteria</taxon>
        <taxon>Pseudomonadati</taxon>
        <taxon>Pseudomonadota</taxon>
        <taxon>Gammaproteobacteria</taxon>
        <taxon>Enterobacterales</taxon>
        <taxon>Erwiniaceae</taxon>
        <taxon>Erwinia</taxon>
    </lineage>
</organism>
<dbReference type="Pfam" id="PF13409">
    <property type="entry name" value="GST_N_2"/>
    <property type="match status" value="1"/>
</dbReference>
<dbReference type="PANTHER" id="PTHR42673">
    <property type="entry name" value="MALEYLACETOACETATE ISOMERASE"/>
    <property type="match status" value="1"/>
</dbReference>
<protein>
    <submittedName>
        <fullName evidence="3">Glutathione S-transferase</fullName>
        <ecNumber evidence="3">2.5.1.18</ecNumber>
    </submittedName>
</protein>
<dbReference type="SUPFAM" id="SSF47616">
    <property type="entry name" value="GST C-terminal domain-like"/>
    <property type="match status" value="1"/>
</dbReference>
<dbReference type="PROSITE" id="PS50404">
    <property type="entry name" value="GST_NTER"/>
    <property type="match status" value="1"/>
</dbReference>
<dbReference type="PANTHER" id="PTHR42673:SF4">
    <property type="entry name" value="MALEYLACETOACETATE ISOMERASE"/>
    <property type="match status" value="1"/>
</dbReference>
<keyword evidence="4" id="KW-1185">Reference proteome</keyword>
<dbReference type="EC" id="2.5.1.18" evidence="3"/>
<dbReference type="Proteomes" id="UP001554567">
    <property type="component" value="Unassembled WGS sequence"/>
</dbReference>
<dbReference type="InterPro" id="IPR036249">
    <property type="entry name" value="Thioredoxin-like_sf"/>
</dbReference>
<keyword evidence="3" id="KW-0808">Transferase</keyword>
<evidence type="ECO:0000313" key="3">
    <source>
        <dbReference type="EMBL" id="MEW5290416.1"/>
    </source>
</evidence>
<dbReference type="SUPFAM" id="SSF52833">
    <property type="entry name" value="Thioredoxin-like"/>
    <property type="match status" value="1"/>
</dbReference>
<dbReference type="InterPro" id="IPR004045">
    <property type="entry name" value="Glutathione_S-Trfase_N"/>
</dbReference>
<gene>
    <name evidence="3" type="ORF">ABW286_14700</name>
</gene>
<dbReference type="RefSeq" id="WP_367167931.1">
    <property type="nucleotide sequence ID" value="NZ_JBFKZN010000007.1"/>
</dbReference>
<dbReference type="InterPro" id="IPR036282">
    <property type="entry name" value="Glutathione-S-Trfase_C_sf"/>
</dbReference>
<feature type="domain" description="GST N-terminal" evidence="1">
    <location>
        <begin position="1"/>
        <end position="78"/>
    </location>
</feature>
<reference evidence="3 4" key="1">
    <citation type="submission" date="2024-07" db="EMBL/GenBank/DDBJ databases">
        <authorList>
            <person name="Dulla G.F.J."/>
            <person name="Delorm J.G."/>
        </authorList>
    </citation>
    <scope>NUCLEOTIDE SEQUENCE [LARGE SCALE GENOMIC DNA]</scope>
    <source>
        <strain evidence="3 4">JGD 233</strain>
    </source>
</reference>
<dbReference type="NCBIfam" id="NF007682">
    <property type="entry name" value="PRK10357.1"/>
    <property type="match status" value="1"/>
</dbReference>
<name>A0ABV3N3L0_9GAMM</name>
<dbReference type="Gene3D" id="3.40.30.10">
    <property type="entry name" value="Glutaredoxin"/>
    <property type="match status" value="1"/>
</dbReference>
<dbReference type="EMBL" id="JBFKZN010000007">
    <property type="protein sequence ID" value="MEW5290416.1"/>
    <property type="molecule type" value="Genomic_DNA"/>
</dbReference>
<dbReference type="InterPro" id="IPR040079">
    <property type="entry name" value="Glutathione_S-Trfase"/>
</dbReference>
<dbReference type="PROSITE" id="PS50405">
    <property type="entry name" value="GST_CTER"/>
    <property type="match status" value="1"/>
</dbReference>
<feature type="domain" description="GST C-terminal" evidence="2">
    <location>
        <begin position="83"/>
        <end position="203"/>
    </location>
</feature>
<evidence type="ECO:0000313" key="4">
    <source>
        <dbReference type="Proteomes" id="UP001554567"/>
    </source>
</evidence>
<dbReference type="Gene3D" id="1.20.1050.10">
    <property type="match status" value="1"/>
</dbReference>
<accession>A0ABV3N3L0</accession>
<dbReference type="SFLD" id="SFLDS00019">
    <property type="entry name" value="Glutathione_Transferase_(cytos"/>
    <property type="match status" value="1"/>
</dbReference>